<dbReference type="Pfam" id="PF13462">
    <property type="entry name" value="Thioredoxin_4"/>
    <property type="match status" value="1"/>
</dbReference>
<proteinExistence type="predicted"/>
<reference evidence="3" key="2">
    <citation type="submission" date="2020-09" db="EMBL/GenBank/DDBJ databases">
        <authorList>
            <person name="Sun Q."/>
            <person name="Zhou Y."/>
        </authorList>
    </citation>
    <scope>NUCLEOTIDE SEQUENCE</scope>
    <source>
        <strain evidence="3">CGMCC 1.15360</strain>
    </source>
</reference>
<reference evidence="3" key="1">
    <citation type="journal article" date="2014" name="Int. J. Syst. Evol. Microbiol.">
        <title>Complete genome sequence of Corynebacterium casei LMG S-19264T (=DSM 44701T), isolated from a smear-ripened cheese.</title>
        <authorList>
            <consortium name="US DOE Joint Genome Institute (JGI-PGF)"/>
            <person name="Walter F."/>
            <person name="Albersmeier A."/>
            <person name="Kalinowski J."/>
            <person name="Ruckert C."/>
        </authorList>
    </citation>
    <scope>NUCLEOTIDE SEQUENCE</scope>
    <source>
        <strain evidence="3">CGMCC 1.15360</strain>
    </source>
</reference>
<protein>
    <recommendedName>
        <fullName evidence="2">Thioredoxin-like fold domain-containing protein</fullName>
    </recommendedName>
</protein>
<dbReference type="InterPro" id="IPR036249">
    <property type="entry name" value="Thioredoxin-like_sf"/>
</dbReference>
<dbReference type="OrthoDB" id="8478320at2"/>
<dbReference type="EMBL" id="BMIP01000001">
    <property type="protein sequence ID" value="GGD55755.1"/>
    <property type="molecule type" value="Genomic_DNA"/>
</dbReference>
<comment type="caution">
    <text evidence="3">The sequence shown here is derived from an EMBL/GenBank/DDBJ whole genome shotgun (WGS) entry which is preliminary data.</text>
</comment>
<dbReference type="SUPFAM" id="SSF52833">
    <property type="entry name" value="Thioredoxin-like"/>
    <property type="match status" value="1"/>
</dbReference>
<feature type="domain" description="Thioredoxin-like fold" evidence="2">
    <location>
        <begin position="60"/>
        <end position="240"/>
    </location>
</feature>
<dbReference type="InterPro" id="IPR012336">
    <property type="entry name" value="Thioredoxin-like_fold"/>
</dbReference>
<feature type="chain" id="PRO_5036721511" description="Thioredoxin-like fold domain-containing protein" evidence="1">
    <location>
        <begin position="22"/>
        <end position="249"/>
    </location>
</feature>
<evidence type="ECO:0000313" key="4">
    <source>
        <dbReference type="Proteomes" id="UP000612349"/>
    </source>
</evidence>
<dbReference type="Gene3D" id="1.10.40.110">
    <property type="match status" value="1"/>
</dbReference>
<keyword evidence="4" id="KW-1185">Reference proteome</keyword>
<evidence type="ECO:0000313" key="3">
    <source>
        <dbReference type="EMBL" id="GGD55755.1"/>
    </source>
</evidence>
<sequence length="249" mass="26368">MAIRFLKPVLALALAPLAALAGCGSGDDAATGGDVSGEPVAEVAAPEGQQWQDVVTKTEQGGYLMGNPDAPIKLVEYGALSCSHCADFAETAMPDLVSDYVDSGRVSYELRFVVLNGMDVPAALLAQCSAPEATIALSEQFWANQGQFFQAAQSAPESAFQQASQLPPEQRLVAMAQIFGMTDFFAQRGISRDQANACLADVDNAQAFVEQSNSYEVTSTPTLEINGTRLTTAPTWEALEPELQRAGAR</sequence>
<dbReference type="AlphaFoldDB" id="A0A917DQ10"/>
<evidence type="ECO:0000259" key="2">
    <source>
        <dbReference type="Pfam" id="PF13462"/>
    </source>
</evidence>
<evidence type="ECO:0000256" key="1">
    <source>
        <dbReference type="SAM" id="SignalP"/>
    </source>
</evidence>
<organism evidence="3 4">
    <name type="scientific">Croceicoccus mobilis</name>
    <dbReference type="NCBI Taxonomy" id="1703339"/>
    <lineage>
        <taxon>Bacteria</taxon>
        <taxon>Pseudomonadati</taxon>
        <taxon>Pseudomonadota</taxon>
        <taxon>Alphaproteobacteria</taxon>
        <taxon>Sphingomonadales</taxon>
        <taxon>Erythrobacteraceae</taxon>
        <taxon>Croceicoccus</taxon>
    </lineage>
</organism>
<name>A0A917DQ10_9SPHN</name>
<gene>
    <name evidence="3" type="ORF">GCM10010990_01120</name>
</gene>
<feature type="signal peptide" evidence="1">
    <location>
        <begin position="1"/>
        <end position="21"/>
    </location>
</feature>
<keyword evidence="1" id="KW-0732">Signal</keyword>
<dbReference type="RefSeq" id="WP_066772337.1">
    <property type="nucleotide sequence ID" value="NZ_BMIP01000001.1"/>
</dbReference>
<dbReference type="Proteomes" id="UP000612349">
    <property type="component" value="Unassembled WGS sequence"/>
</dbReference>
<dbReference type="Gene3D" id="3.40.30.10">
    <property type="entry name" value="Glutaredoxin"/>
    <property type="match status" value="1"/>
</dbReference>
<dbReference type="PROSITE" id="PS51257">
    <property type="entry name" value="PROKAR_LIPOPROTEIN"/>
    <property type="match status" value="1"/>
</dbReference>
<accession>A0A917DQ10</accession>